<dbReference type="Gene3D" id="1.25.10.10">
    <property type="entry name" value="Leucine-rich Repeat Variant"/>
    <property type="match status" value="1"/>
</dbReference>
<protein>
    <recommendedName>
        <fullName evidence="3">RNA polymerase II assembly factor Rtp1 C-terminal domain-containing protein</fullName>
    </recommendedName>
</protein>
<dbReference type="EMBL" id="KN832972">
    <property type="protein sequence ID" value="KIM90763.1"/>
    <property type="molecule type" value="Genomic_DNA"/>
</dbReference>
<dbReference type="PANTHER" id="PTHR20959:SF1">
    <property type="entry name" value="TRANSPORT AND GOLGI ORGANIZATION PROTEIN 6 HOMOLOG"/>
    <property type="match status" value="1"/>
</dbReference>
<proteinExistence type="inferred from homology"/>
<organism evidence="4 5">
    <name type="scientific">Piloderma croceum (strain F 1598)</name>
    <dbReference type="NCBI Taxonomy" id="765440"/>
    <lineage>
        <taxon>Eukaryota</taxon>
        <taxon>Fungi</taxon>
        <taxon>Dikarya</taxon>
        <taxon>Basidiomycota</taxon>
        <taxon>Agaricomycotina</taxon>
        <taxon>Agaricomycetes</taxon>
        <taxon>Agaricomycetidae</taxon>
        <taxon>Atheliales</taxon>
        <taxon>Atheliaceae</taxon>
        <taxon>Piloderma</taxon>
    </lineage>
</organism>
<reference evidence="4 5" key="1">
    <citation type="submission" date="2014-04" db="EMBL/GenBank/DDBJ databases">
        <authorList>
            <consortium name="DOE Joint Genome Institute"/>
            <person name="Kuo A."/>
            <person name="Tarkka M."/>
            <person name="Buscot F."/>
            <person name="Kohler A."/>
            <person name="Nagy L.G."/>
            <person name="Floudas D."/>
            <person name="Copeland A."/>
            <person name="Barry K.W."/>
            <person name="Cichocki N."/>
            <person name="Veneault-Fourrey C."/>
            <person name="LaButti K."/>
            <person name="Lindquist E.A."/>
            <person name="Lipzen A."/>
            <person name="Lundell T."/>
            <person name="Morin E."/>
            <person name="Murat C."/>
            <person name="Sun H."/>
            <person name="Tunlid A."/>
            <person name="Henrissat B."/>
            <person name="Grigoriev I.V."/>
            <person name="Hibbett D.S."/>
            <person name="Martin F."/>
            <person name="Nordberg H.P."/>
            <person name="Cantor M.N."/>
            <person name="Hua S.X."/>
        </authorList>
    </citation>
    <scope>NUCLEOTIDE SEQUENCE [LARGE SCALE GENOMIC DNA]</scope>
    <source>
        <strain evidence="4 5">F 1598</strain>
    </source>
</reference>
<evidence type="ECO:0000256" key="2">
    <source>
        <dbReference type="SAM" id="MobiDB-lite"/>
    </source>
</evidence>
<comment type="similarity">
    <text evidence="1">Belongs to the Tango6 family.</text>
</comment>
<dbReference type="SUPFAM" id="SSF48371">
    <property type="entry name" value="ARM repeat"/>
    <property type="match status" value="1"/>
</dbReference>
<reference evidence="5" key="2">
    <citation type="submission" date="2015-01" db="EMBL/GenBank/DDBJ databases">
        <title>Evolutionary Origins and Diversification of the Mycorrhizal Mutualists.</title>
        <authorList>
            <consortium name="DOE Joint Genome Institute"/>
            <consortium name="Mycorrhizal Genomics Consortium"/>
            <person name="Kohler A."/>
            <person name="Kuo A."/>
            <person name="Nagy L.G."/>
            <person name="Floudas D."/>
            <person name="Copeland A."/>
            <person name="Barry K.W."/>
            <person name="Cichocki N."/>
            <person name="Veneault-Fourrey C."/>
            <person name="LaButti K."/>
            <person name="Lindquist E.A."/>
            <person name="Lipzen A."/>
            <person name="Lundell T."/>
            <person name="Morin E."/>
            <person name="Murat C."/>
            <person name="Riley R."/>
            <person name="Ohm R."/>
            <person name="Sun H."/>
            <person name="Tunlid A."/>
            <person name="Henrissat B."/>
            <person name="Grigoriev I.V."/>
            <person name="Hibbett D.S."/>
            <person name="Martin F."/>
        </authorList>
    </citation>
    <scope>NUCLEOTIDE SEQUENCE [LARGE SCALE GENOMIC DNA]</scope>
    <source>
        <strain evidence="5">F 1598</strain>
    </source>
</reference>
<gene>
    <name evidence="4" type="ORF">PILCRDRAFT_811238</name>
</gene>
<dbReference type="InterPro" id="IPR016024">
    <property type="entry name" value="ARM-type_fold"/>
</dbReference>
<feature type="compositionally biased region" description="Basic and acidic residues" evidence="2">
    <location>
        <begin position="320"/>
        <end position="339"/>
    </location>
</feature>
<dbReference type="GO" id="GO:0009306">
    <property type="term" value="P:protein secretion"/>
    <property type="evidence" value="ECO:0007669"/>
    <property type="project" value="TreeGrafter"/>
</dbReference>
<dbReference type="InterPro" id="IPR019451">
    <property type="entry name" value="Rtp1_C1"/>
</dbReference>
<evidence type="ECO:0000256" key="1">
    <source>
        <dbReference type="ARBA" id="ARBA00005724"/>
    </source>
</evidence>
<dbReference type="HOGENOM" id="CLU_005991_0_0_1"/>
<name>A0A0C3BW36_PILCF</name>
<feature type="region of interest" description="Disordered" evidence="2">
    <location>
        <begin position="308"/>
        <end position="358"/>
    </location>
</feature>
<accession>A0A0C3BW36</accession>
<dbReference type="OrthoDB" id="39591at2759"/>
<dbReference type="InterPro" id="IPR011989">
    <property type="entry name" value="ARM-like"/>
</dbReference>
<feature type="region of interest" description="Disordered" evidence="2">
    <location>
        <begin position="636"/>
        <end position="668"/>
    </location>
</feature>
<sequence length="751" mass="82697">MKPKEYFDLLIPRILALLSNSSPVTHRRAAAFTLSRMLSSDNNYGHQTLAASIIIPILHGPFLQSTPVGNQELPRDSPLSLHARVHYPLSPTEALSTLMAFIMHTDPSPTLISTLLSPIIPCLYALSAYMNRMKTTDPVSKESVSGLLATWGRVVASEECFDGLWHVLEGAGGAWEIDIAGEIRKVERSYDPGLSLLTPEDLRRAEEIGELDFDFNPLNLRPDPVHFVHFLKSINRTDVASDLFVTLLDTYRTTKTGSDDDPMRTMLYLQVIMQIQKQLAGSAGPSNILSKTEHILSFIKHALTQETAAHPPPNHSAQRKTNDSLKIGDLRIVPEKDDLSDSGDSDDEDPHASGTFADEAMTDTAIDLLLAILEANSKLSPRTAPILNEIFSLLEPLANERSKVQPLAREARMVMTARLASASGQRSSKSTSNDAGEENALEIYQKALRLLQDPILPVRAHGLLLLRQLVSARPSSSEQSYLDPALIPSIISIFLQAILDDDSYMFLNAIQGLAAMVETFGQHVLKSLIAEYSEHLDGLAGSNMTQNEVDKRIRVGEALGQVIRRCGNALSIYAEVLVPPLVRVFSSHHIPTILRTSAISLLSDSVNVNSLALLPYAVDLSEAMIDLLQVESQPEITKPQIQRSESTKEGGKDQSQATTVFQPTSTDSKLPPIRRAALHFLTLLLRASTAGVYDSGYHGRLFLESQVKRTKTTLAYIGSTDKDSAVRVMAREAIEEMNQLTEATMEQYFRK</sequence>
<dbReference type="InterPro" id="IPR039600">
    <property type="entry name" value="TANGO6/Rtp1"/>
</dbReference>
<dbReference type="PANTHER" id="PTHR20959">
    <property type="entry name" value="TRANSPORT AND GOLGI ORGANIZATION PROTEIN 6 FAMILY MEMBER"/>
    <property type="match status" value="1"/>
</dbReference>
<dbReference type="Pfam" id="PF10363">
    <property type="entry name" value="RTP1_C1"/>
    <property type="match status" value="1"/>
</dbReference>
<evidence type="ECO:0000313" key="5">
    <source>
        <dbReference type="Proteomes" id="UP000054166"/>
    </source>
</evidence>
<feature type="domain" description="RNA polymerase II assembly factor Rtp1 C-terminal" evidence="3">
    <location>
        <begin position="444"/>
        <end position="568"/>
    </location>
</feature>
<evidence type="ECO:0000313" key="4">
    <source>
        <dbReference type="EMBL" id="KIM90763.1"/>
    </source>
</evidence>
<feature type="compositionally biased region" description="Polar residues" evidence="2">
    <location>
        <begin position="653"/>
        <end position="668"/>
    </location>
</feature>
<dbReference type="Proteomes" id="UP000054166">
    <property type="component" value="Unassembled WGS sequence"/>
</dbReference>
<evidence type="ECO:0000259" key="3">
    <source>
        <dbReference type="Pfam" id="PF10363"/>
    </source>
</evidence>
<dbReference type="AlphaFoldDB" id="A0A0C3BW36"/>
<dbReference type="InParanoid" id="A0A0C3BW36"/>
<keyword evidence="5" id="KW-1185">Reference proteome</keyword>
<feature type="compositionally biased region" description="Acidic residues" evidence="2">
    <location>
        <begin position="340"/>
        <end position="349"/>
    </location>
</feature>
<dbReference type="STRING" id="765440.A0A0C3BW36"/>